<dbReference type="EMBL" id="JAXUIC010000008">
    <property type="protein sequence ID" value="KAK4576190.1"/>
    <property type="molecule type" value="Genomic_DNA"/>
</dbReference>
<dbReference type="SMART" id="SM00579">
    <property type="entry name" value="FBD"/>
    <property type="match status" value="1"/>
</dbReference>
<dbReference type="InterPro" id="IPR055411">
    <property type="entry name" value="LRR_FXL15/At3g58940/PEG3-like"/>
</dbReference>
<dbReference type="Gene3D" id="3.80.10.10">
    <property type="entry name" value="Ribonuclease Inhibitor"/>
    <property type="match status" value="1"/>
</dbReference>
<dbReference type="Pfam" id="PF24758">
    <property type="entry name" value="LRR_At5g56370"/>
    <property type="match status" value="1"/>
</dbReference>
<dbReference type="AlphaFoldDB" id="A0AAN7ENS7"/>
<protein>
    <recommendedName>
        <fullName evidence="1">FBD domain-containing protein</fullName>
    </recommendedName>
</protein>
<reference evidence="2 3" key="1">
    <citation type="journal article" date="2023" name="G3 (Bethesda)">
        <title>A haplotype-resolved chromosome-scale genome for Quercus rubra L. provides insights into the genetics of adaptive traits for red oak species.</title>
        <authorList>
            <person name="Kapoor B."/>
            <person name="Jenkins J."/>
            <person name="Schmutz J."/>
            <person name="Zhebentyayeva T."/>
            <person name="Kuelheim C."/>
            <person name="Coggeshall M."/>
            <person name="Heim C."/>
            <person name="Lasky J.R."/>
            <person name="Leites L."/>
            <person name="Islam-Faridi N."/>
            <person name="Romero-Severson J."/>
            <person name="DeLeo V.L."/>
            <person name="Lucas S.M."/>
            <person name="Lazic D."/>
            <person name="Gailing O."/>
            <person name="Carlson J."/>
            <person name="Staton M."/>
        </authorList>
    </citation>
    <scope>NUCLEOTIDE SEQUENCE [LARGE SCALE GENOMIC DNA]</scope>
    <source>
        <strain evidence="2">Pseudo-F2</strain>
    </source>
</reference>
<gene>
    <name evidence="2" type="ORF">RGQ29_026938</name>
</gene>
<evidence type="ECO:0000259" key="1">
    <source>
        <dbReference type="SMART" id="SM00579"/>
    </source>
</evidence>
<dbReference type="Pfam" id="PF08387">
    <property type="entry name" value="FBD"/>
    <property type="match status" value="1"/>
</dbReference>
<sequence>MVSCNFTFKINFVTPNSSLITFKPSSHTRIFHCSISINLVAALGWPNQLLINRAQNERKWNTFRTKTHRSTESAIYRALFFATYFLSFQPTKPLSQPFLSGRWKPLWTLIPKLDLEDNSISDHTVYSVLAQHAAPVLQNFTLSWRSPCRTSHLNKWIHTAMSRNVQQLDLQIECGRLFELPHTVFHCKTLVVLELSGEIKLDPPPSFQLPSLKILRLYEICYTSHNSFSSLCSACPILEDLKVLRDDTDNVTNFKINVPTLKRLYIELVSCLTGEPPDFKVEIYAPVLQHFRFYGDLRNIVFLEKLAHLVEAHVDVHTDNDWVRVFEFYYGDRVFKLLKELNNAKFLSIFPGDKECIGFGSIYPSMFQNLVRLNFKVTRTNWHVLQSLLVVAPNLEVLVIDKDYYYKNQLCWMEPPDGPGCLSSHLTTFNFNGFEELEHEVKFIKYILKEARILNTVKIRVSDLHSKESVLKKLSIFPRHSSTCLLTVEIDSIEENSLV</sequence>
<dbReference type="PANTHER" id="PTHR31900:SF34">
    <property type="entry name" value="EMB|CAB62440.1-RELATED"/>
    <property type="match status" value="1"/>
</dbReference>
<comment type="caution">
    <text evidence="2">The sequence shown here is derived from an EMBL/GenBank/DDBJ whole genome shotgun (WGS) entry which is preliminary data.</text>
</comment>
<feature type="domain" description="FBD" evidence="1">
    <location>
        <begin position="420"/>
        <end position="489"/>
    </location>
</feature>
<name>A0AAN7ENS7_QUERU</name>
<dbReference type="InterPro" id="IPR050232">
    <property type="entry name" value="FBL13/AtMIF1-like"/>
</dbReference>
<evidence type="ECO:0000313" key="3">
    <source>
        <dbReference type="Proteomes" id="UP001324115"/>
    </source>
</evidence>
<organism evidence="2 3">
    <name type="scientific">Quercus rubra</name>
    <name type="common">Northern red oak</name>
    <name type="synonym">Quercus borealis</name>
    <dbReference type="NCBI Taxonomy" id="3512"/>
    <lineage>
        <taxon>Eukaryota</taxon>
        <taxon>Viridiplantae</taxon>
        <taxon>Streptophyta</taxon>
        <taxon>Embryophyta</taxon>
        <taxon>Tracheophyta</taxon>
        <taxon>Spermatophyta</taxon>
        <taxon>Magnoliopsida</taxon>
        <taxon>eudicotyledons</taxon>
        <taxon>Gunneridae</taxon>
        <taxon>Pentapetalae</taxon>
        <taxon>rosids</taxon>
        <taxon>fabids</taxon>
        <taxon>Fagales</taxon>
        <taxon>Fagaceae</taxon>
        <taxon>Quercus</taxon>
    </lineage>
</organism>
<dbReference type="SUPFAM" id="SSF52047">
    <property type="entry name" value="RNI-like"/>
    <property type="match status" value="1"/>
</dbReference>
<dbReference type="InterPro" id="IPR006566">
    <property type="entry name" value="FBD"/>
</dbReference>
<keyword evidence="3" id="KW-1185">Reference proteome</keyword>
<accession>A0AAN7ENS7</accession>
<evidence type="ECO:0000313" key="2">
    <source>
        <dbReference type="EMBL" id="KAK4576190.1"/>
    </source>
</evidence>
<proteinExistence type="predicted"/>
<dbReference type="InterPro" id="IPR032675">
    <property type="entry name" value="LRR_dom_sf"/>
</dbReference>
<dbReference type="PANTHER" id="PTHR31900">
    <property type="entry name" value="F-BOX/RNI SUPERFAMILY PROTEIN-RELATED"/>
    <property type="match status" value="1"/>
</dbReference>
<dbReference type="Proteomes" id="UP001324115">
    <property type="component" value="Unassembled WGS sequence"/>
</dbReference>